<feature type="domain" description="Calcineurin-like phosphoesterase" evidence="3">
    <location>
        <begin position="1"/>
        <end position="152"/>
    </location>
</feature>
<comment type="similarity">
    <text evidence="1 2">Belongs to the metallophosphoesterase superfamily. YfcE family.</text>
</comment>
<dbReference type="GO" id="GO:0016787">
    <property type="term" value="F:hydrolase activity"/>
    <property type="evidence" value="ECO:0007669"/>
    <property type="project" value="UniProtKB-UniRule"/>
</dbReference>
<evidence type="ECO:0000259" key="3">
    <source>
        <dbReference type="Pfam" id="PF12850"/>
    </source>
</evidence>
<dbReference type="Pfam" id="PF12850">
    <property type="entry name" value="Metallophos_2"/>
    <property type="match status" value="1"/>
</dbReference>
<gene>
    <name evidence="4" type="ORF">C4B60_07965</name>
</gene>
<dbReference type="InterPro" id="IPR024654">
    <property type="entry name" value="Calcineurin-like_PHP_lpxH"/>
</dbReference>
<dbReference type="AlphaFoldDB" id="A0A2S5GCG2"/>
<proteinExistence type="inferred from homology"/>
<keyword evidence="2" id="KW-0479">Metal-binding</keyword>
<dbReference type="PANTHER" id="PTHR11124">
    <property type="entry name" value="VACUOLAR SORTING PROTEIN VPS29"/>
    <property type="match status" value="1"/>
</dbReference>
<dbReference type="Gene3D" id="3.60.21.10">
    <property type="match status" value="1"/>
</dbReference>
<dbReference type="GO" id="GO:0046872">
    <property type="term" value="F:metal ion binding"/>
    <property type="evidence" value="ECO:0007669"/>
    <property type="project" value="UniProtKB-KW"/>
</dbReference>
<dbReference type="NCBIfam" id="TIGR00040">
    <property type="entry name" value="yfcE"/>
    <property type="match status" value="1"/>
</dbReference>
<dbReference type="EC" id="3.1.4.-" evidence="2"/>
<evidence type="ECO:0000313" key="5">
    <source>
        <dbReference type="Proteomes" id="UP000239047"/>
    </source>
</evidence>
<dbReference type="EMBL" id="PREZ01000003">
    <property type="protein sequence ID" value="PPA70722.1"/>
    <property type="molecule type" value="Genomic_DNA"/>
</dbReference>
<dbReference type="OrthoDB" id="9800565at2"/>
<comment type="cofactor">
    <cofactor evidence="2">
        <name>a divalent metal cation</name>
        <dbReference type="ChEBI" id="CHEBI:60240"/>
    </cofactor>
</comment>
<reference evidence="4 5" key="1">
    <citation type="submission" date="2018-02" db="EMBL/GenBank/DDBJ databases">
        <title>Jeotgalibacillus proteolyticum sp. nov. a protease producing bacterium isolated from ocean sediments of Laizhou Bay.</title>
        <authorList>
            <person name="Li Y."/>
        </authorList>
    </citation>
    <scope>NUCLEOTIDE SEQUENCE [LARGE SCALE GENOMIC DNA]</scope>
    <source>
        <strain evidence="4 5">22-7</strain>
    </source>
</reference>
<organism evidence="4 5">
    <name type="scientific">Jeotgalibacillus proteolyticus</name>
    <dbReference type="NCBI Taxonomy" id="2082395"/>
    <lineage>
        <taxon>Bacteria</taxon>
        <taxon>Bacillati</taxon>
        <taxon>Bacillota</taxon>
        <taxon>Bacilli</taxon>
        <taxon>Bacillales</taxon>
        <taxon>Caryophanaceae</taxon>
        <taxon>Jeotgalibacillus</taxon>
    </lineage>
</organism>
<dbReference type="SUPFAM" id="SSF56300">
    <property type="entry name" value="Metallo-dependent phosphatases"/>
    <property type="match status" value="1"/>
</dbReference>
<evidence type="ECO:0000313" key="4">
    <source>
        <dbReference type="EMBL" id="PPA70722.1"/>
    </source>
</evidence>
<dbReference type="RefSeq" id="WP_104057472.1">
    <property type="nucleotide sequence ID" value="NZ_PREZ01000003.1"/>
</dbReference>
<sequence length="166" mass="18806">MKIIVLSDTHMPRMAKKLPSALIPHLNEADAIIHAGDWQTKEIAEELRQFAPVYGVTGNVDEPALHNVFDKSITLTFHSLTIGVTHGDGKGKTTEQRALDQFKGEELDLLIFGHSHIPLYKEKDGLVLFNPGSPTDKRRQEQFSFGLLEIKKKDWSIKHVYYDSKK</sequence>
<evidence type="ECO:0000256" key="1">
    <source>
        <dbReference type="ARBA" id="ARBA00008950"/>
    </source>
</evidence>
<name>A0A2S5GCG2_9BACL</name>
<dbReference type="Proteomes" id="UP000239047">
    <property type="component" value="Unassembled WGS sequence"/>
</dbReference>
<evidence type="ECO:0000256" key="2">
    <source>
        <dbReference type="RuleBase" id="RU362039"/>
    </source>
</evidence>
<accession>A0A2S5GCG2</accession>
<keyword evidence="5" id="KW-1185">Reference proteome</keyword>
<dbReference type="InterPro" id="IPR029052">
    <property type="entry name" value="Metallo-depent_PP-like"/>
</dbReference>
<dbReference type="InterPro" id="IPR000979">
    <property type="entry name" value="Phosphodiesterase_MJ0936/Vps29"/>
</dbReference>
<protein>
    <recommendedName>
        <fullName evidence="2">Phosphoesterase</fullName>
        <ecNumber evidence="2">3.1.4.-</ecNumber>
    </recommendedName>
</protein>
<comment type="caution">
    <text evidence="4">The sequence shown here is derived from an EMBL/GenBank/DDBJ whole genome shotgun (WGS) entry which is preliminary data.</text>
</comment>